<keyword evidence="2" id="KW-0808">Transferase</keyword>
<dbReference type="PANTHER" id="PTHR10953:SF102">
    <property type="entry name" value="ADENYLYLTRANSFERASE AND SULFURTRANSFERASE MOCS3"/>
    <property type="match status" value="1"/>
</dbReference>
<dbReference type="SUPFAM" id="SSF69572">
    <property type="entry name" value="Activating enzymes of the ubiquitin-like proteins"/>
    <property type="match status" value="1"/>
</dbReference>
<accession>A0ABT8BUS1</accession>
<name>A0ABT8BUS1_9VIBR</name>
<organism evidence="2 3">
    <name type="scientific">Vibrio ostreicida</name>
    <dbReference type="NCBI Taxonomy" id="526588"/>
    <lineage>
        <taxon>Bacteria</taxon>
        <taxon>Pseudomonadati</taxon>
        <taxon>Pseudomonadota</taxon>
        <taxon>Gammaproteobacteria</taxon>
        <taxon>Vibrionales</taxon>
        <taxon>Vibrionaceae</taxon>
        <taxon>Vibrio</taxon>
    </lineage>
</organism>
<keyword evidence="3" id="KW-1185">Reference proteome</keyword>
<dbReference type="RefSeq" id="WP_170882062.1">
    <property type="nucleotide sequence ID" value="NZ_JABEYA020000001.1"/>
</dbReference>
<dbReference type="Gene3D" id="3.40.250.10">
    <property type="entry name" value="Rhodanese-like domain"/>
    <property type="match status" value="1"/>
</dbReference>
<dbReference type="GO" id="GO:0016779">
    <property type="term" value="F:nucleotidyltransferase activity"/>
    <property type="evidence" value="ECO:0007669"/>
    <property type="project" value="UniProtKB-KW"/>
</dbReference>
<dbReference type="NCBIfam" id="NF004281">
    <property type="entry name" value="PRK05690.1"/>
    <property type="match status" value="1"/>
</dbReference>
<dbReference type="Pfam" id="PF00581">
    <property type="entry name" value="Rhodanese"/>
    <property type="match status" value="1"/>
</dbReference>
<sequence length="385" mass="42306">MALTREELTRYSRHLVLPEVGLAGQEKLKNAKVLVVGTGGLGSPILLYLAASGIGTIGLVDFDTVDETNLQRQILFDMGCVGESKSSIAKQRLTALNPYITVHEYNTAIDQDNALEMIGPYDVVVDGTDNFTSRYLVNDACVLLGKPYIYGSVFRFEGQVAVMNALLSEGQRGACYRCLFPEPPPAELVPNCSEGGVLGVLPAIIGSLQATETIKIICGIGQSLSRQLILYNALDLDFKKVNLVKDPSCPICSEKPTITELHAIEVSCQAKTEDERVSVLSVLALQERLDKQEPLQLLDVRQDYERDIVHIGGKHIPLQQLEAMTASDLCMFDPQVPLVVYCKAGARSEKAITRLQELRDFKEIYSLKGGVLKWVEDIDPSLNSY</sequence>
<comment type="caution">
    <text evidence="2">The sequence shown here is derived from an EMBL/GenBank/DDBJ whole genome shotgun (WGS) entry which is preliminary data.</text>
</comment>
<proteinExistence type="predicted"/>
<dbReference type="InterPro" id="IPR001763">
    <property type="entry name" value="Rhodanese-like_dom"/>
</dbReference>
<evidence type="ECO:0000259" key="1">
    <source>
        <dbReference type="PROSITE" id="PS50206"/>
    </source>
</evidence>
<dbReference type="Proteomes" id="UP001238540">
    <property type="component" value="Unassembled WGS sequence"/>
</dbReference>
<keyword evidence="2" id="KW-0548">Nucleotidyltransferase</keyword>
<dbReference type="CDD" id="cd00158">
    <property type="entry name" value="RHOD"/>
    <property type="match status" value="1"/>
</dbReference>
<feature type="domain" description="Rhodanese" evidence="1">
    <location>
        <begin position="291"/>
        <end position="383"/>
    </location>
</feature>
<evidence type="ECO:0000313" key="3">
    <source>
        <dbReference type="Proteomes" id="UP001238540"/>
    </source>
</evidence>
<dbReference type="SMART" id="SM00450">
    <property type="entry name" value="RHOD"/>
    <property type="match status" value="1"/>
</dbReference>
<dbReference type="Pfam" id="PF00899">
    <property type="entry name" value="ThiF"/>
    <property type="match status" value="1"/>
</dbReference>
<dbReference type="PROSITE" id="PS50206">
    <property type="entry name" value="RHODANESE_3"/>
    <property type="match status" value="1"/>
</dbReference>
<reference evidence="3" key="1">
    <citation type="journal article" date="2019" name="Int. J. Syst. Evol. Microbiol.">
        <title>The Global Catalogue of Microorganisms (GCM) 10K type strain sequencing project: providing services to taxonomists for standard genome sequencing and annotation.</title>
        <authorList>
            <consortium name="The Broad Institute Genomics Platform"/>
            <consortium name="The Broad Institute Genome Sequencing Center for Infectious Disease"/>
            <person name="Wu L."/>
            <person name="Ma J."/>
        </authorList>
    </citation>
    <scope>NUCLEOTIDE SEQUENCE [LARGE SCALE GENOMIC DNA]</scope>
    <source>
        <strain evidence="3">CECT 7398</strain>
    </source>
</reference>
<protein>
    <submittedName>
        <fullName evidence="2">Molybdopterin-synthase adenylyltransferase MoeB</fullName>
    </submittedName>
</protein>
<dbReference type="InterPro" id="IPR035985">
    <property type="entry name" value="Ubiquitin-activating_enz"/>
</dbReference>
<dbReference type="InterPro" id="IPR045886">
    <property type="entry name" value="ThiF/MoeB/HesA"/>
</dbReference>
<evidence type="ECO:0000313" key="2">
    <source>
        <dbReference type="EMBL" id="MDN3610408.1"/>
    </source>
</evidence>
<dbReference type="PANTHER" id="PTHR10953">
    <property type="entry name" value="UBIQUITIN-ACTIVATING ENZYME E1"/>
    <property type="match status" value="1"/>
</dbReference>
<dbReference type="CDD" id="cd00757">
    <property type="entry name" value="ThiF_MoeB_HesA_family"/>
    <property type="match status" value="1"/>
</dbReference>
<dbReference type="EMBL" id="JAUFQC010000001">
    <property type="protein sequence ID" value="MDN3610408.1"/>
    <property type="molecule type" value="Genomic_DNA"/>
</dbReference>
<gene>
    <name evidence="2" type="primary">moeB</name>
    <name evidence="2" type="ORF">QWZ16_11900</name>
</gene>
<dbReference type="InterPro" id="IPR000594">
    <property type="entry name" value="ThiF_NAD_FAD-bd"/>
</dbReference>
<dbReference type="Gene3D" id="3.40.50.720">
    <property type="entry name" value="NAD(P)-binding Rossmann-like Domain"/>
    <property type="match status" value="1"/>
</dbReference>
<dbReference type="InterPro" id="IPR036873">
    <property type="entry name" value="Rhodanese-like_dom_sf"/>
</dbReference>